<dbReference type="GO" id="GO:0072659">
    <property type="term" value="P:protein localization to plasma membrane"/>
    <property type="evidence" value="ECO:0007669"/>
    <property type="project" value="TreeGrafter"/>
</dbReference>
<dbReference type="InterPro" id="IPR000008">
    <property type="entry name" value="C2_dom"/>
</dbReference>
<dbReference type="GO" id="GO:0010828">
    <property type="term" value="P:positive regulation of D-glucose transmembrane transport"/>
    <property type="evidence" value="ECO:0007669"/>
    <property type="project" value="TreeGrafter"/>
</dbReference>
<keyword evidence="4" id="KW-1185">Reference proteome</keyword>
<dbReference type="SUPFAM" id="SSF49562">
    <property type="entry name" value="C2 domain (Calcium/lipid-binding domain, CaLB)"/>
    <property type="match status" value="1"/>
</dbReference>
<name>A0A024GC15_9STRA</name>
<evidence type="ECO:0000313" key="3">
    <source>
        <dbReference type="EMBL" id="CCI44304.1"/>
    </source>
</evidence>
<dbReference type="Proteomes" id="UP000053237">
    <property type="component" value="Unassembled WGS sequence"/>
</dbReference>
<dbReference type="Pfam" id="PF23128">
    <property type="entry name" value="YbjQ_4"/>
    <property type="match status" value="1"/>
</dbReference>
<dbReference type="InterPro" id="IPR035892">
    <property type="entry name" value="C2_domain_sf"/>
</dbReference>
<dbReference type="InParanoid" id="A0A024GC15"/>
<reference evidence="3 4" key="1">
    <citation type="submission" date="2012-05" db="EMBL/GenBank/DDBJ databases">
        <title>Recombination and specialization in a pathogen metapopulation.</title>
        <authorList>
            <person name="Gardiner A."/>
            <person name="Kemen E."/>
            <person name="Schultz-Larsen T."/>
            <person name="MacLean D."/>
            <person name="Van Oosterhout C."/>
            <person name="Jones J.D.G."/>
        </authorList>
    </citation>
    <scope>NUCLEOTIDE SEQUENCE [LARGE SCALE GENOMIC DNA]</scope>
    <source>
        <strain evidence="3 4">Ac Nc2</strain>
    </source>
</reference>
<evidence type="ECO:0000256" key="1">
    <source>
        <dbReference type="SAM" id="Coils"/>
    </source>
</evidence>
<comment type="caution">
    <text evidence="3">The sequence shown here is derived from an EMBL/GenBank/DDBJ whole genome shotgun (WGS) entry which is preliminary data.</text>
</comment>
<dbReference type="PANTHER" id="PTHR37412">
    <property type="entry name" value="C2 DOMAIN-CONTAINING PROTEIN 5"/>
    <property type="match status" value="1"/>
</dbReference>
<dbReference type="InterPro" id="IPR038983">
    <property type="entry name" value="C2CD5"/>
</dbReference>
<protein>
    <recommendedName>
        <fullName evidence="2">C2 domain-containing protein</fullName>
    </recommendedName>
</protein>
<dbReference type="GO" id="GO:0005544">
    <property type="term" value="F:calcium-dependent phospholipid binding"/>
    <property type="evidence" value="ECO:0007669"/>
    <property type="project" value="InterPro"/>
</dbReference>
<dbReference type="GO" id="GO:0065002">
    <property type="term" value="P:intracellular protein transmembrane transport"/>
    <property type="evidence" value="ECO:0007669"/>
    <property type="project" value="TreeGrafter"/>
</dbReference>
<dbReference type="GO" id="GO:0005509">
    <property type="term" value="F:calcium ion binding"/>
    <property type="evidence" value="ECO:0007669"/>
    <property type="project" value="TreeGrafter"/>
</dbReference>
<keyword evidence="1" id="KW-0175">Coiled coil</keyword>
<gene>
    <name evidence="3" type="ORF">BN9_050880</name>
</gene>
<dbReference type="PANTHER" id="PTHR37412:SF2">
    <property type="entry name" value="C2 DOMAIN-CONTAINING PROTEIN 5"/>
    <property type="match status" value="1"/>
</dbReference>
<dbReference type="InterPro" id="IPR056430">
    <property type="entry name" value="C2CD5_YbjQ-like_dom"/>
</dbReference>
<sequence length="857" mass="95718">MWDEEFRFDVADDSVLQSQPIEFKLMDHDAYTSDPTIGVVYVDLNCLLMREEHVLHGWFPLYDTLLGVRGELSLVMRLNYFGDVNPFFQESSAGVQFFGVSTLQDNLYRVEKILGFVEELVVHADPEYSWSDSFRTSRKSNEYRQLLLYKLSSQVVTMVGKKALELGGNAVLAYKQFFDVEGDSGLVARACGTACFIIPVKSVSSEEEGIDAEDTSMLGTTDNLPSERFEMRSPQAKKRHLRTPKASAAEPIHISMQDDVQLITLKSFDASTRIQLGGITSARSVKYLGKLATKLADQETRDSWWLELRDEIRSHATLLQCPFVVGYAESCTIHDDVCVISATGTAATLKSPKKSSTWMTQLPDTNTSGSDVPNLPPFPPATTPCLSCHIPYSRSVAPFSNMRMVRCGICRNKWVPEMLLASIEPPSGLAVVGSGCFVQARVCRQRRKSTGDANATIISDALPFVEYELYRQLSVKMKVLGMNAMFGFDSQIQIGGALIVGVITGTGFHLPALPSPPTLRIERNIEIKDEEDRRLVSLQNEIEALSTSNKEKLNQSRTRLVDESPDTRLVHRNSVSCSLTHCTQLPGQNSVSDSTSDEEEIFGEGIHDDKETFVLEIDDETDEDLMSVLLEQSLPEGVSLCSTDRLEGDFLAAENIQLIVAMKRVEWEEDRMRDTRLNELLSRVFKDLFSSLVFKLRSYAPCAICGLKTRVSVASETMIEITLVGMAVAKHLMLSAEPRMVEMDGTEWIELTPLSHIANARVVQYLGRVTLHFIKESWSVRESGGLGAFYHLFLNEAIAIVRAHVRALGGNAMLSFRLVPIESSHLYRNQVYNMISITGDAVLITRNSQMNCDYDFK</sequence>
<proteinExistence type="predicted"/>
<dbReference type="PROSITE" id="PS50004">
    <property type="entry name" value="C2"/>
    <property type="match status" value="1"/>
</dbReference>
<organism evidence="3 4">
    <name type="scientific">Albugo candida</name>
    <dbReference type="NCBI Taxonomy" id="65357"/>
    <lineage>
        <taxon>Eukaryota</taxon>
        <taxon>Sar</taxon>
        <taxon>Stramenopiles</taxon>
        <taxon>Oomycota</taxon>
        <taxon>Peronosporomycetes</taxon>
        <taxon>Albuginales</taxon>
        <taxon>Albuginaceae</taxon>
        <taxon>Albugo</taxon>
    </lineage>
</organism>
<dbReference type="Gene3D" id="2.60.40.150">
    <property type="entry name" value="C2 domain"/>
    <property type="match status" value="1"/>
</dbReference>
<dbReference type="AlphaFoldDB" id="A0A024GC15"/>
<feature type="domain" description="C2" evidence="2">
    <location>
        <begin position="1"/>
        <end position="59"/>
    </location>
</feature>
<accession>A0A024GC15</accession>
<feature type="coiled-coil region" evidence="1">
    <location>
        <begin position="528"/>
        <end position="555"/>
    </location>
</feature>
<dbReference type="OrthoDB" id="419768at2759"/>
<dbReference type="EMBL" id="CAIX01000066">
    <property type="protein sequence ID" value="CCI44304.1"/>
    <property type="molecule type" value="Genomic_DNA"/>
</dbReference>
<evidence type="ECO:0000259" key="2">
    <source>
        <dbReference type="PROSITE" id="PS50004"/>
    </source>
</evidence>
<dbReference type="GO" id="GO:0090314">
    <property type="term" value="P:positive regulation of protein targeting to membrane"/>
    <property type="evidence" value="ECO:0007669"/>
    <property type="project" value="TreeGrafter"/>
</dbReference>
<dbReference type="Pfam" id="PF23028">
    <property type="entry name" value="YbjQ_3"/>
    <property type="match status" value="1"/>
</dbReference>
<dbReference type="InterPro" id="IPR057815">
    <property type="entry name" value="C2CD5_C"/>
</dbReference>
<dbReference type="Pfam" id="PF00168">
    <property type="entry name" value="C2"/>
    <property type="match status" value="1"/>
</dbReference>
<evidence type="ECO:0000313" key="4">
    <source>
        <dbReference type="Proteomes" id="UP000053237"/>
    </source>
</evidence>
<dbReference type="InterPro" id="IPR056431">
    <property type="entry name" value="C2CD5_YbjQ-rel_dom"/>
</dbReference>
<dbReference type="GO" id="GO:0005886">
    <property type="term" value="C:plasma membrane"/>
    <property type="evidence" value="ECO:0007669"/>
    <property type="project" value="TreeGrafter"/>
</dbReference>
<dbReference type="GO" id="GO:0031340">
    <property type="term" value="P:positive regulation of vesicle fusion"/>
    <property type="evidence" value="ECO:0007669"/>
    <property type="project" value="TreeGrafter"/>
</dbReference>
<dbReference type="Pfam" id="PF23025">
    <property type="entry name" value="YbjQ_2"/>
    <property type="match status" value="3"/>
</dbReference>